<evidence type="ECO:0000256" key="3">
    <source>
        <dbReference type="ARBA" id="ARBA00022723"/>
    </source>
</evidence>
<feature type="binding site" description="axial binding residue" evidence="7">
    <location>
        <position position="444"/>
    </location>
    <ligand>
        <name>heme</name>
        <dbReference type="ChEBI" id="CHEBI:30413"/>
    </ligand>
    <ligandPart>
        <name>Fe</name>
        <dbReference type="ChEBI" id="CHEBI:18248"/>
    </ligandPart>
</feature>
<dbReference type="InterPro" id="IPR050364">
    <property type="entry name" value="Cytochrome_P450_fung"/>
</dbReference>
<dbReference type="InterPro" id="IPR036396">
    <property type="entry name" value="Cyt_P450_sf"/>
</dbReference>
<keyword evidence="10" id="KW-1185">Reference proteome</keyword>
<dbReference type="OrthoDB" id="1103324at2759"/>
<keyword evidence="3 7" id="KW-0479">Metal-binding</keyword>
<dbReference type="RefSeq" id="XP_040667505.1">
    <property type="nucleotide sequence ID" value="XM_040806791.1"/>
</dbReference>
<evidence type="ECO:0000313" key="9">
    <source>
        <dbReference type="EMBL" id="OJJ01743.1"/>
    </source>
</evidence>
<dbReference type="CDD" id="cd11065">
    <property type="entry name" value="CYP64-like"/>
    <property type="match status" value="1"/>
</dbReference>
<dbReference type="STRING" id="1036611.A0A1L9PJU1"/>
<sequence length="541" mass="60894">MANLVFACVVSAATAAVGYLLLCLFTVGQRPPDYPPGPPTLPLIGNLHLMPTEYPHRQFQKWAQEYGPVYSLVLGTKTYIILSSDTAIKDLLDKRGVNYSSRPELYVGMDIASGGLRLVFMPYGATWRMMHKAIHSILNIRAAKAYVPYQMLERQMMLLGLLDEPKEYANHLWRYSYSLTTQIVYGWRNESIHDPKLQQVIKGFEKWCDLVGNANAQVLDLYPLLRKLPKFLVPGYKYAEELHKKEKKLYTDIWLDAKREVLAGTAKPCFCAELLKAQQTEGFSDPQAAYVCGALLEAGSDTTRATIFAFVLAMMVFPDVQAKAQEEIDRVVGPDRLPTMDDEPNLPYIRACVKEALRWMPTIIMGVPHATIKDDNYMGYRIPAGATVIANVWTIHMDEKRHPNPRTFDPSRFVNDPRSEYDAATDPDVSKRGNFAFGAGRRFCQGIHIAERSLFLAMSGILWAFNLSKPLDADGKPVTPDIDDIVGGITVQPAPFDVDIKPRSPAKEAMIRTGWAECEETMLDKESRQWKEVPDGMAFSK</sequence>
<dbReference type="Gene3D" id="1.10.630.10">
    <property type="entry name" value="Cytochrome P450"/>
    <property type="match status" value="1"/>
</dbReference>
<evidence type="ECO:0000256" key="8">
    <source>
        <dbReference type="SAM" id="MobiDB-lite"/>
    </source>
</evidence>
<dbReference type="GO" id="GO:0005506">
    <property type="term" value="F:iron ion binding"/>
    <property type="evidence" value="ECO:0007669"/>
    <property type="project" value="InterPro"/>
</dbReference>
<keyword evidence="7" id="KW-0349">Heme</keyword>
<evidence type="ECO:0000313" key="10">
    <source>
        <dbReference type="Proteomes" id="UP000184073"/>
    </source>
</evidence>
<dbReference type="GO" id="GO:0016705">
    <property type="term" value="F:oxidoreductase activity, acting on paired donors, with incorporation or reduction of molecular oxygen"/>
    <property type="evidence" value="ECO:0007669"/>
    <property type="project" value="InterPro"/>
</dbReference>
<organism evidence="9 10">
    <name type="scientific">Aspergillus versicolor CBS 583.65</name>
    <dbReference type="NCBI Taxonomy" id="1036611"/>
    <lineage>
        <taxon>Eukaryota</taxon>
        <taxon>Fungi</taxon>
        <taxon>Dikarya</taxon>
        <taxon>Ascomycota</taxon>
        <taxon>Pezizomycotina</taxon>
        <taxon>Eurotiomycetes</taxon>
        <taxon>Eurotiomycetidae</taxon>
        <taxon>Eurotiales</taxon>
        <taxon>Aspergillaceae</taxon>
        <taxon>Aspergillus</taxon>
        <taxon>Aspergillus subgen. Nidulantes</taxon>
    </lineage>
</organism>
<dbReference type="PRINTS" id="PR00463">
    <property type="entry name" value="EP450I"/>
</dbReference>
<evidence type="ECO:0008006" key="11">
    <source>
        <dbReference type="Google" id="ProtNLM"/>
    </source>
</evidence>
<keyword evidence="6" id="KW-0503">Monooxygenase</keyword>
<evidence type="ECO:0000256" key="2">
    <source>
        <dbReference type="ARBA" id="ARBA00010617"/>
    </source>
</evidence>
<evidence type="ECO:0000256" key="7">
    <source>
        <dbReference type="PIRSR" id="PIRSR602401-1"/>
    </source>
</evidence>
<name>A0A1L9PJU1_ASPVE</name>
<comment type="similarity">
    <text evidence="2">Belongs to the cytochrome P450 family.</text>
</comment>
<dbReference type="GO" id="GO:0020037">
    <property type="term" value="F:heme binding"/>
    <property type="evidence" value="ECO:0007669"/>
    <property type="project" value="InterPro"/>
</dbReference>
<comment type="cofactor">
    <cofactor evidence="1 7">
        <name>heme</name>
        <dbReference type="ChEBI" id="CHEBI:30413"/>
    </cofactor>
</comment>
<dbReference type="AlphaFoldDB" id="A0A1L9PJU1"/>
<accession>A0A1L9PJU1</accession>
<dbReference type="PANTHER" id="PTHR46300:SF2">
    <property type="entry name" value="CYTOCHROME P450 MONOOXYGENASE ALNH-RELATED"/>
    <property type="match status" value="1"/>
</dbReference>
<proteinExistence type="inferred from homology"/>
<dbReference type="PANTHER" id="PTHR46300">
    <property type="entry name" value="P450, PUTATIVE (EUROFUNG)-RELATED-RELATED"/>
    <property type="match status" value="1"/>
</dbReference>
<evidence type="ECO:0000256" key="4">
    <source>
        <dbReference type="ARBA" id="ARBA00023002"/>
    </source>
</evidence>
<dbReference type="EMBL" id="KV878128">
    <property type="protein sequence ID" value="OJJ01743.1"/>
    <property type="molecule type" value="Genomic_DNA"/>
</dbReference>
<dbReference type="PRINTS" id="PR00385">
    <property type="entry name" value="P450"/>
</dbReference>
<protein>
    <recommendedName>
        <fullName evidence="11">Cytochrome P450</fullName>
    </recommendedName>
</protein>
<keyword evidence="5 7" id="KW-0408">Iron</keyword>
<feature type="region of interest" description="Disordered" evidence="8">
    <location>
        <begin position="404"/>
        <end position="426"/>
    </location>
</feature>
<evidence type="ECO:0000256" key="6">
    <source>
        <dbReference type="ARBA" id="ARBA00023033"/>
    </source>
</evidence>
<dbReference type="GO" id="GO:0004497">
    <property type="term" value="F:monooxygenase activity"/>
    <property type="evidence" value="ECO:0007669"/>
    <property type="project" value="UniProtKB-KW"/>
</dbReference>
<evidence type="ECO:0000256" key="1">
    <source>
        <dbReference type="ARBA" id="ARBA00001971"/>
    </source>
</evidence>
<dbReference type="GeneID" id="63722302"/>
<dbReference type="InterPro" id="IPR001128">
    <property type="entry name" value="Cyt_P450"/>
</dbReference>
<keyword evidence="4" id="KW-0560">Oxidoreductase</keyword>
<dbReference type="Proteomes" id="UP000184073">
    <property type="component" value="Unassembled WGS sequence"/>
</dbReference>
<evidence type="ECO:0000256" key="5">
    <source>
        <dbReference type="ARBA" id="ARBA00023004"/>
    </source>
</evidence>
<reference evidence="10" key="1">
    <citation type="journal article" date="2017" name="Genome Biol.">
        <title>Comparative genomics reveals high biological diversity and specific adaptations in the industrially and medically important fungal genus Aspergillus.</title>
        <authorList>
            <person name="de Vries R.P."/>
            <person name="Riley R."/>
            <person name="Wiebenga A."/>
            <person name="Aguilar-Osorio G."/>
            <person name="Amillis S."/>
            <person name="Uchima C.A."/>
            <person name="Anderluh G."/>
            <person name="Asadollahi M."/>
            <person name="Askin M."/>
            <person name="Barry K."/>
            <person name="Battaglia E."/>
            <person name="Bayram O."/>
            <person name="Benocci T."/>
            <person name="Braus-Stromeyer S.A."/>
            <person name="Caldana C."/>
            <person name="Canovas D."/>
            <person name="Cerqueira G.C."/>
            <person name="Chen F."/>
            <person name="Chen W."/>
            <person name="Choi C."/>
            <person name="Clum A."/>
            <person name="Dos Santos R.A."/>
            <person name="Damasio A.R."/>
            <person name="Diallinas G."/>
            <person name="Emri T."/>
            <person name="Fekete E."/>
            <person name="Flipphi M."/>
            <person name="Freyberg S."/>
            <person name="Gallo A."/>
            <person name="Gournas C."/>
            <person name="Habgood R."/>
            <person name="Hainaut M."/>
            <person name="Harispe M.L."/>
            <person name="Henrissat B."/>
            <person name="Hilden K.S."/>
            <person name="Hope R."/>
            <person name="Hossain A."/>
            <person name="Karabika E."/>
            <person name="Karaffa L."/>
            <person name="Karanyi Z."/>
            <person name="Krasevec N."/>
            <person name="Kuo A."/>
            <person name="Kusch H."/>
            <person name="LaButti K."/>
            <person name="Lagendijk E.L."/>
            <person name="Lapidus A."/>
            <person name="Levasseur A."/>
            <person name="Lindquist E."/>
            <person name="Lipzen A."/>
            <person name="Logrieco A.F."/>
            <person name="MacCabe A."/>
            <person name="Maekelae M.R."/>
            <person name="Malavazi I."/>
            <person name="Melin P."/>
            <person name="Meyer V."/>
            <person name="Mielnichuk N."/>
            <person name="Miskei M."/>
            <person name="Molnar A.P."/>
            <person name="Mule G."/>
            <person name="Ngan C.Y."/>
            <person name="Orejas M."/>
            <person name="Orosz E."/>
            <person name="Ouedraogo J.P."/>
            <person name="Overkamp K.M."/>
            <person name="Park H.-S."/>
            <person name="Perrone G."/>
            <person name="Piumi F."/>
            <person name="Punt P.J."/>
            <person name="Ram A.F."/>
            <person name="Ramon A."/>
            <person name="Rauscher S."/>
            <person name="Record E."/>
            <person name="Riano-Pachon D.M."/>
            <person name="Robert V."/>
            <person name="Roehrig J."/>
            <person name="Ruller R."/>
            <person name="Salamov A."/>
            <person name="Salih N.S."/>
            <person name="Samson R.A."/>
            <person name="Sandor E."/>
            <person name="Sanguinetti M."/>
            <person name="Schuetze T."/>
            <person name="Sepcic K."/>
            <person name="Shelest E."/>
            <person name="Sherlock G."/>
            <person name="Sophianopoulou V."/>
            <person name="Squina F.M."/>
            <person name="Sun H."/>
            <person name="Susca A."/>
            <person name="Todd R.B."/>
            <person name="Tsang A."/>
            <person name="Unkles S.E."/>
            <person name="van de Wiele N."/>
            <person name="van Rossen-Uffink D."/>
            <person name="Oliveira J.V."/>
            <person name="Vesth T.C."/>
            <person name="Visser J."/>
            <person name="Yu J.-H."/>
            <person name="Zhou M."/>
            <person name="Andersen M.R."/>
            <person name="Archer D.B."/>
            <person name="Baker S.E."/>
            <person name="Benoit I."/>
            <person name="Brakhage A.A."/>
            <person name="Braus G.H."/>
            <person name="Fischer R."/>
            <person name="Frisvad J.C."/>
            <person name="Goldman G.H."/>
            <person name="Houbraken J."/>
            <person name="Oakley B."/>
            <person name="Pocsi I."/>
            <person name="Scazzocchio C."/>
            <person name="Seiboth B."/>
            <person name="vanKuyk P.A."/>
            <person name="Wortman J."/>
            <person name="Dyer P.S."/>
            <person name="Grigoriev I.V."/>
        </authorList>
    </citation>
    <scope>NUCLEOTIDE SEQUENCE [LARGE SCALE GENOMIC DNA]</scope>
    <source>
        <strain evidence="10">CBS 583.65</strain>
    </source>
</reference>
<dbReference type="SUPFAM" id="SSF48264">
    <property type="entry name" value="Cytochrome P450"/>
    <property type="match status" value="1"/>
</dbReference>
<dbReference type="InterPro" id="IPR002401">
    <property type="entry name" value="Cyt_P450_E_grp-I"/>
</dbReference>
<dbReference type="Pfam" id="PF00067">
    <property type="entry name" value="p450"/>
    <property type="match status" value="1"/>
</dbReference>
<dbReference type="VEuPathDB" id="FungiDB:ASPVEDRAFT_131175"/>
<gene>
    <name evidence="9" type="ORF">ASPVEDRAFT_131175</name>
</gene>